<reference evidence="2 3" key="1">
    <citation type="submission" date="2019-04" db="EMBL/GenBank/DDBJ databases">
        <authorList>
            <person name="Feng G."/>
            <person name="Zhang J."/>
            <person name="Zhu H."/>
        </authorList>
    </citation>
    <scope>NUCLEOTIDE SEQUENCE [LARGE SCALE GENOMIC DNA]</scope>
    <source>
        <strain evidence="2 3">9PBR-1</strain>
    </source>
</reference>
<name>A0A4Z0QIV2_9BACT</name>
<dbReference type="Pfam" id="PF09346">
    <property type="entry name" value="SMI1_KNR4"/>
    <property type="match status" value="1"/>
</dbReference>
<dbReference type="InterPro" id="IPR018958">
    <property type="entry name" value="Knr4/Smi1-like_dom"/>
</dbReference>
<dbReference type="OrthoDB" id="2736282at2"/>
<keyword evidence="3" id="KW-1185">Reference proteome</keyword>
<gene>
    <name evidence="2" type="ORF">E5K02_07185</name>
</gene>
<dbReference type="AlphaFoldDB" id="A0A4Z0QIV2"/>
<evidence type="ECO:0000259" key="1">
    <source>
        <dbReference type="SMART" id="SM00860"/>
    </source>
</evidence>
<dbReference type="RefSeq" id="WP_135393458.1">
    <property type="nucleotide sequence ID" value="NZ_SRMB01000001.1"/>
</dbReference>
<comment type="caution">
    <text evidence="2">The sequence shown here is derived from an EMBL/GenBank/DDBJ whole genome shotgun (WGS) entry which is preliminary data.</text>
</comment>
<dbReference type="InterPro" id="IPR037883">
    <property type="entry name" value="Knr4/Smi1-like_sf"/>
</dbReference>
<sequence length="149" mass="16553">MQQDLLHRIKAFLAKNELFAGTPATPEQLAEAEAQLQLQLDPDYREFLSLFGASYVGVPVYGFNPGPMLPDTTVIQLTLEFRQAYAAEARWPILAQSCVLALTGSGDPVILDPAGRIRVYYHDSHEEDTLADSFADFIEQHLPTADPDF</sequence>
<organism evidence="2 3">
    <name type="scientific">Hymenobacter metallicola</name>
    <dbReference type="NCBI Taxonomy" id="2563114"/>
    <lineage>
        <taxon>Bacteria</taxon>
        <taxon>Pseudomonadati</taxon>
        <taxon>Bacteroidota</taxon>
        <taxon>Cytophagia</taxon>
        <taxon>Cytophagales</taxon>
        <taxon>Hymenobacteraceae</taxon>
        <taxon>Hymenobacter</taxon>
    </lineage>
</organism>
<dbReference type="SUPFAM" id="SSF160631">
    <property type="entry name" value="SMI1/KNR4-like"/>
    <property type="match status" value="1"/>
</dbReference>
<proteinExistence type="predicted"/>
<protein>
    <submittedName>
        <fullName evidence="2">SMI1/KNR4 family protein</fullName>
    </submittedName>
</protein>
<dbReference type="Gene3D" id="3.40.1580.10">
    <property type="entry name" value="SMI1/KNR4-like"/>
    <property type="match status" value="1"/>
</dbReference>
<dbReference type="SMART" id="SM00860">
    <property type="entry name" value="SMI1_KNR4"/>
    <property type="match status" value="1"/>
</dbReference>
<dbReference type="Proteomes" id="UP000298471">
    <property type="component" value="Unassembled WGS sequence"/>
</dbReference>
<evidence type="ECO:0000313" key="3">
    <source>
        <dbReference type="Proteomes" id="UP000298471"/>
    </source>
</evidence>
<evidence type="ECO:0000313" key="2">
    <source>
        <dbReference type="EMBL" id="TGE29229.1"/>
    </source>
</evidence>
<dbReference type="EMBL" id="SRMB01000001">
    <property type="protein sequence ID" value="TGE29229.1"/>
    <property type="molecule type" value="Genomic_DNA"/>
</dbReference>
<accession>A0A4Z0QIV2</accession>
<feature type="domain" description="Knr4/Smi1-like" evidence="1">
    <location>
        <begin position="23"/>
        <end position="140"/>
    </location>
</feature>